<dbReference type="Proteomes" id="UP000799438">
    <property type="component" value="Unassembled WGS sequence"/>
</dbReference>
<dbReference type="RefSeq" id="XP_033401550.1">
    <property type="nucleotide sequence ID" value="XM_033535235.1"/>
</dbReference>
<reference evidence="1" key="1">
    <citation type="journal article" date="2020" name="Stud. Mycol.">
        <title>101 Dothideomycetes genomes: a test case for predicting lifestyles and emergence of pathogens.</title>
        <authorList>
            <person name="Haridas S."/>
            <person name="Albert R."/>
            <person name="Binder M."/>
            <person name="Bloem J."/>
            <person name="Labutti K."/>
            <person name="Salamov A."/>
            <person name="Andreopoulos B."/>
            <person name="Baker S."/>
            <person name="Barry K."/>
            <person name="Bills G."/>
            <person name="Bluhm B."/>
            <person name="Cannon C."/>
            <person name="Castanera R."/>
            <person name="Culley D."/>
            <person name="Daum C."/>
            <person name="Ezra D."/>
            <person name="Gonzalez J."/>
            <person name="Henrissat B."/>
            <person name="Kuo A."/>
            <person name="Liang C."/>
            <person name="Lipzen A."/>
            <person name="Lutzoni F."/>
            <person name="Magnuson J."/>
            <person name="Mondo S."/>
            <person name="Nolan M."/>
            <person name="Ohm R."/>
            <person name="Pangilinan J."/>
            <person name="Park H.-J."/>
            <person name="Ramirez L."/>
            <person name="Alfaro M."/>
            <person name="Sun H."/>
            <person name="Tritt A."/>
            <person name="Yoshinaga Y."/>
            <person name="Zwiers L.-H."/>
            <person name="Turgeon B."/>
            <person name="Goodwin S."/>
            <person name="Spatafora J."/>
            <person name="Crous P."/>
            <person name="Grigoriev I."/>
        </authorList>
    </citation>
    <scope>NUCLEOTIDE SEQUENCE</scope>
    <source>
        <strain evidence="1">CBS 121167</strain>
    </source>
</reference>
<dbReference type="EMBL" id="ML995477">
    <property type="protein sequence ID" value="KAF2145838.1"/>
    <property type="molecule type" value="Genomic_DNA"/>
</dbReference>
<dbReference type="AlphaFoldDB" id="A0A6A6BQ16"/>
<dbReference type="GeneID" id="54292729"/>
<proteinExistence type="predicted"/>
<organism evidence="1 2">
    <name type="scientific">Aplosporella prunicola CBS 121167</name>
    <dbReference type="NCBI Taxonomy" id="1176127"/>
    <lineage>
        <taxon>Eukaryota</taxon>
        <taxon>Fungi</taxon>
        <taxon>Dikarya</taxon>
        <taxon>Ascomycota</taxon>
        <taxon>Pezizomycotina</taxon>
        <taxon>Dothideomycetes</taxon>
        <taxon>Dothideomycetes incertae sedis</taxon>
        <taxon>Botryosphaeriales</taxon>
        <taxon>Aplosporellaceae</taxon>
        <taxon>Aplosporella</taxon>
    </lineage>
</organism>
<gene>
    <name evidence="1" type="ORF">K452DRAFT_126190</name>
</gene>
<accession>A0A6A6BQ16</accession>
<keyword evidence="2" id="KW-1185">Reference proteome</keyword>
<dbReference type="OrthoDB" id="4819569at2759"/>
<evidence type="ECO:0000313" key="1">
    <source>
        <dbReference type="EMBL" id="KAF2145838.1"/>
    </source>
</evidence>
<evidence type="ECO:0000313" key="2">
    <source>
        <dbReference type="Proteomes" id="UP000799438"/>
    </source>
</evidence>
<sequence>MSFFGPSLRISTCQMWGCQKRPCSGSNLCNTHRCTGDSGHCDNVVVAGTKFCDMHICCNRTCYSEREYGSYCREHVCMEEYCNIRRCDNERYCSEHL</sequence>
<protein>
    <submittedName>
        <fullName evidence="1">Uncharacterized protein</fullName>
    </submittedName>
</protein>
<name>A0A6A6BQ16_9PEZI</name>